<proteinExistence type="predicted"/>
<sequence length="126" mass="14595">MVILDHGSHFSGFDSLHPLLPLEHRQHHSATGPELCGFFSWPVLFPGPDRRLLCQPLRFSFPDFGPCSLPLNETFHRWVYGFDYGCCATATTTYRRRTRRFNQHLWRCISAKAGPSTMCGFFDQRM</sequence>
<protein>
    <submittedName>
        <fullName evidence="1">(northern house mosquito) hypothetical protein</fullName>
    </submittedName>
</protein>
<dbReference type="EMBL" id="HBUE01223082">
    <property type="protein sequence ID" value="CAG6540520.1"/>
    <property type="molecule type" value="Transcribed_RNA"/>
</dbReference>
<reference evidence="1" key="1">
    <citation type="submission" date="2021-05" db="EMBL/GenBank/DDBJ databases">
        <authorList>
            <person name="Alioto T."/>
            <person name="Alioto T."/>
            <person name="Gomez Garrido J."/>
        </authorList>
    </citation>
    <scope>NUCLEOTIDE SEQUENCE</scope>
</reference>
<accession>A0A8D8KT24</accession>
<name>A0A8D8KT24_CULPI</name>
<evidence type="ECO:0000313" key="1">
    <source>
        <dbReference type="EMBL" id="CAG6592591.1"/>
    </source>
</evidence>
<dbReference type="AlphaFoldDB" id="A0A8D8KT24"/>
<organism evidence="1">
    <name type="scientific">Culex pipiens</name>
    <name type="common">House mosquito</name>
    <dbReference type="NCBI Taxonomy" id="7175"/>
    <lineage>
        <taxon>Eukaryota</taxon>
        <taxon>Metazoa</taxon>
        <taxon>Ecdysozoa</taxon>
        <taxon>Arthropoda</taxon>
        <taxon>Hexapoda</taxon>
        <taxon>Insecta</taxon>
        <taxon>Pterygota</taxon>
        <taxon>Neoptera</taxon>
        <taxon>Endopterygota</taxon>
        <taxon>Diptera</taxon>
        <taxon>Nematocera</taxon>
        <taxon>Culicoidea</taxon>
        <taxon>Culicidae</taxon>
        <taxon>Culicinae</taxon>
        <taxon>Culicini</taxon>
        <taxon>Culex</taxon>
        <taxon>Culex</taxon>
    </lineage>
</organism>
<dbReference type="EMBL" id="HBUE01329748">
    <property type="protein sequence ID" value="CAG6592591.1"/>
    <property type="molecule type" value="Transcribed_RNA"/>
</dbReference>